<dbReference type="WBParaSite" id="Gr19_v10_g16450.t1">
    <property type="protein sequence ID" value="Gr19_v10_g16450.t1"/>
    <property type="gene ID" value="Gr19_v10_g16450"/>
</dbReference>
<accession>A0A914HGP4</accession>
<dbReference type="Pfam" id="PF03770">
    <property type="entry name" value="IPK"/>
    <property type="match status" value="1"/>
</dbReference>
<evidence type="ECO:0000256" key="2">
    <source>
        <dbReference type="ARBA" id="ARBA00022679"/>
    </source>
</evidence>
<dbReference type="GO" id="GO:0051765">
    <property type="term" value="F:inositol tetrakisphosphate kinase activity"/>
    <property type="evidence" value="ECO:0007669"/>
    <property type="project" value="TreeGrafter"/>
</dbReference>
<keyword evidence="2 8" id="KW-0808">Transferase</keyword>
<keyword evidence="3" id="KW-0547">Nucleotide-binding</keyword>
<keyword evidence="10" id="KW-1185">Reference proteome</keyword>
<organism evidence="10 11">
    <name type="scientific">Globodera rostochiensis</name>
    <name type="common">Golden nematode worm</name>
    <name type="synonym">Heterodera rostochiensis</name>
    <dbReference type="NCBI Taxonomy" id="31243"/>
    <lineage>
        <taxon>Eukaryota</taxon>
        <taxon>Metazoa</taxon>
        <taxon>Ecdysozoa</taxon>
        <taxon>Nematoda</taxon>
        <taxon>Chromadorea</taxon>
        <taxon>Rhabditida</taxon>
        <taxon>Tylenchina</taxon>
        <taxon>Tylenchomorpha</taxon>
        <taxon>Tylenchoidea</taxon>
        <taxon>Heteroderidae</taxon>
        <taxon>Heteroderinae</taxon>
        <taxon>Globodera</taxon>
    </lineage>
</organism>
<comment type="similarity">
    <text evidence="1 8">Belongs to the inositol phosphokinase (IPK) family.</text>
</comment>
<evidence type="ECO:0000256" key="8">
    <source>
        <dbReference type="RuleBase" id="RU363090"/>
    </source>
</evidence>
<dbReference type="Pfam" id="PF10551">
    <property type="entry name" value="MULE"/>
    <property type="match status" value="1"/>
</dbReference>
<protein>
    <recommendedName>
        <fullName evidence="8">Kinase</fullName>
        <ecNumber evidence="8">2.7.-.-</ecNumber>
    </recommendedName>
</protein>
<dbReference type="GO" id="GO:0005524">
    <property type="term" value="F:ATP binding"/>
    <property type="evidence" value="ECO:0007669"/>
    <property type="project" value="UniProtKB-KW"/>
</dbReference>
<reference evidence="11" key="1">
    <citation type="submission" date="2022-11" db="UniProtKB">
        <authorList>
            <consortium name="WormBaseParasite"/>
        </authorList>
    </citation>
    <scope>IDENTIFICATION</scope>
</reference>
<feature type="domain" description="MULE transposase" evidence="9">
    <location>
        <begin position="30"/>
        <end position="100"/>
    </location>
</feature>
<keyword evidence="5" id="KW-0067">ATP-binding</keyword>
<evidence type="ECO:0000256" key="3">
    <source>
        <dbReference type="ARBA" id="ARBA00022741"/>
    </source>
</evidence>
<evidence type="ECO:0000313" key="11">
    <source>
        <dbReference type="WBParaSite" id="Gr19_v10_g16450.t1"/>
    </source>
</evidence>
<dbReference type="PANTHER" id="PTHR12400:SF51">
    <property type="entry name" value="INOSITOL POLYPHOSPHATE MULTIKINASE"/>
    <property type="match status" value="1"/>
</dbReference>
<evidence type="ECO:0000256" key="1">
    <source>
        <dbReference type="ARBA" id="ARBA00007374"/>
    </source>
</evidence>
<dbReference type="SUPFAM" id="SSF56104">
    <property type="entry name" value="SAICAR synthase-like"/>
    <property type="match status" value="1"/>
</dbReference>
<evidence type="ECO:0000256" key="5">
    <source>
        <dbReference type="ARBA" id="ARBA00022840"/>
    </source>
</evidence>
<dbReference type="PANTHER" id="PTHR12400">
    <property type="entry name" value="INOSITOL POLYPHOSPHATE KINASE"/>
    <property type="match status" value="1"/>
</dbReference>
<proteinExistence type="inferred from homology"/>
<comment type="catalytic activity">
    <reaction evidence="7">
        <text>1D-myo-inositol 1,3,4,6-tetrakisphosphate + ATP = 1D-myo-inositol 1,3,4,5,6-pentakisphosphate + ADP + H(+)</text>
        <dbReference type="Rhea" id="RHEA:12717"/>
        <dbReference type="ChEBI" id="CHEBI:15378"/>
        <dbReference type="ChEBI" id="CHEBI:30616"/>
        <dbReference type="ChEBI" id="CHEBI:57660"/>
        <dbReference type="ChEBI" id="CHEBI:57733"/>
        <dbReference type="ChEBI" id="CHEBI:456216"/>
        <dbReference type="EC" id="2.7.1.140"/>
    </reaction>
</comment>
<dbReference type="InterPro" id="IPR018289">
    <property type="entry name" value="MULE_transposase_dom"/>
</dbReference>
<dbReference type="Gene3D" id="3.30.470.160">
    <property type="entry name" value="Inositol polyphosphate kinase"/>
    <property type="match status" value="1"/>
</dbReference>
<sequence length="458" mass="52572">MSNFGVAKTNAVMSNAGDACTHRSTMSARRDKWVFPVCHCLLTAKTQATYERMFDLLQQCWPTFKPRVASIDFEQAIVGALQAKHPQCDVNFCLFHLVRNMKKRVAEQGLTHLYNTDAAFSQTDAHPERLEYRVMDVNATLPPDFEWYQNQIAGHLPSVVRDGVRQIGILRECGRTDVILKLVQEGIRGVREIGFYKQFDAVFGDKKCICDPKDEEESLLKELYMFIPRFHGCRHIWLDENGPPKEFLQLEDVTETFKCPCIMDVKMGLVSADPLASEEKRLAEAVKCPLQKKKGFRILGHKIQTEGGILQTRERVWGRARTEENIKTAFAEYLTLVRSTSTDSFQVVNAFIEQLERVHRWFERQRILHFYASSLLFVYEGHSASPPTAKLCMIDFSHVFKQQSDGAQRDENYLFGLVHIIKLFCDIRDDLLAQLEQHTQQKRDGGECITTTTTTNGY</sequence>
<evidence type="ECO:0000256" key="4">
    <source>
        <dbReference type="ARBA" id="ARBA00022777"/>
    </source>
</evidence>
<dbReference type="Proteomes" id="UP000887572">
    <property type="component" value="Unplaced"/>
</dbReference>
<dbReference type="InterPro" id="IPR005522">
    <property type="entry name" value="IPK"/>
</dbReference>
<dbReference type="InterPro" id="IPR038286">
    <property type="entry name" value="IPK_sf"/>
</dbReference>
<dbReference type="GO" id="GO:0005634">
    <property type="term" value="C:nucleus"/>
    <property type="evidence" value="ECO:0007669"/>
    <property type="project" value="TreeGrafter"/>
</dbReference>
<comment type="catalytic activity">
    <reaction evidence="6">
        <text>1D-myo-inositol 1,4,5-trisphosphate + 2 ATP = 1D-myo-inositol 1,3,4,5,6-pentakisphosphate + 2 ADP + 2 H(+)</text>
        <dbReference type="Rhea" id="RHEA:32359"/>
        <dbReference type="ChEBI" id="CHEBI:15378"/>
        <dbReference type="ChEBI" id="CHEBI:30616"/>
        <dbReference type="ChEBI" id="CHEBI:57733"/>
        <dbReference type="ChEBI" id="CHEBI:203600"/>
        <dbReference type="ChEBI" id="CHEBI:456216"/>
        <dbReference type="EC" id="2.7.1.151"/>
    </reaction>
</comment>
<evidence type="ECO:0000259" key="9">
    <source>
        <dbReference type="Pfam" id="PF10551"/>
    </source>
</evidence>
<evidence type="ECO:0000256" key="7">
    <source>
        <dbReference type="ARBA" id="ARBA00036525"/>
    </source>
</evidence>
<dbReference type="GO" id="GO:0008440">
    <property type="term" value="F:inositol-1,4,5-trisphosphate 3-kinase activity"/>
    <property type="evidence" value="ECO:0007669"/>
    <property type="project" value="TreeGrafter"/>
</dbReference>
<keyword evidence="4 8" id="KW-0418">Kinase</keyword>
<dbReference type="GO" id="GO:0032958">
    <property type="term" value="P:inositol phosphate biosynthetic process"/>
    <property type="evidence" value="ECO:0007669"/>
    <property type="project" value="InterPro"/>
</dbReference>
<dbReference type="GO" id="GO:0005737">
    <property type="term" value="C:cytoplasm"/>
    <property type="evidence" value="ECO:0007669"/>
    <property type="project" value="TreeGrafter"/>
</dbReference>
<name>A0A914HGP4_GLORO</name>
<dbReference type="AlphaFoldDB" id="A0A914HGP4"/>
<dbReference type="EC" id="2.7.-.-" evidence="8"/>
<evidence type="ECO:0000313" key="10">
    <source>
        <dbReference type="Proteomes" id="UP000887572"/>
    </source>
</evidence>
<evidence type="ECO:0000256" key="6">
    <source>
        <dbReference type="ARBA" id="ARBA00036164"/>
    </source>
</evidence>